<gene>
    <name evidence="1" type="ORF">FEV53_12745</name>
</gene>
<reference evidence="1 2" key="1">
    <citation type="submission" date="2019-06" db="EMBL/GenBank/DDBJ databases">
        <title>Paenimaribius caenipelagi gen. nov., sp. nov., isolated from a tidal flat.</title>
        <authorList>
            <person name="Yoon J.-H."/>
        </authorList>
    </citation>
    <scope>NUCLEOTIDE SEQUENCE [LARGE SCALE GENOMIC DNA]</scope>
    <source>
        <strain evidence="1 2">JBTF-M29</strain>
    </source>
</reference>
<protein>
    <submittedName>
        <fullName evidence="1">Type II toxin-antitoxin system RelE/ParE family toxin</fullName>
    </submittedName>
</protein>
<dbReference type="Gene3D" id="3.30.2310.20">
    <property type="entry name" value="RelE-like"/>
    <property type="match status" value="1"/>
</dbReference>
<evidence type="ECO:0000313" key="1">
    <source>
        <dbReference type="EMBL" id="TRD17739.1"/>
    </source>
</evidence>
<evidence type="ECO:0000313" key="2">
    <source>
        <dbReference type="Proteomes" id="UP000318590"/>
    </source>
</evidence>
<dbReference type="InterPro" id="IPR035093">
    <property type="entry name" value="RelE/ParE_toxin_dom_sf"/>
</dbReference>
<name>A0A547PUC5_9RHOB</name>
<dbReference type="RefSeq" id="WP_142835210.1">
    <property type="nucleotide sequence ID" value="NZ_VFSV01000023.1"/>
</dbReference>
<organism evidence="1 2">
    <name type="scientific">Palleronia caenipelagi</name>
    <dbReference type="NCBI Taxonomy" id="2489174"/>
    <lineage>
        <taxon>Bacteria</taxon>
        <taxon>Pseudomonadati</taxon>
        <taxon>Pseudomonadota</taxon>
        <taxon>Alphaproteobacteria</taxon>
        <taxon>Rhodobacterales</taxon>
        <taxon>Roseobacteraceae</taxon>
        <taxon>Palleronia</taxon>
    </lineage>
</organism>
<dbReference type="OrthoDB" id="7724949at2"/>
<sequence>MAFRVVRSTACDDDLEAIFDHLFLTYQDFGDSPSEAFDRAADRLRKVETTMEALGTAPFQGERHDDILSGMRHVTKDRAIFYFTLTEAVEELRVLAVFYGGQDHHSHVLARIRTDRL</sequence>
<accession>A0A547PUC5</accession>
<proteinExistence type="predicted"/>
<dbReference type="EMBL" id="VFSV01000023">
    <property type="protein sequence ID" value="TRD17739.1"/>
    <property type="molecule type" value="Genomic_DNA"/>
</dbReference>
<comment type="caution">
    <text evidence="1">The sequence shown here is derived from an EMBL/GenBank/DDBJ whole genome shotgun (WGS) entry which is preliminary data.</text>
</comment>
<dbReference type="Proteomes" id="UP000318590">
    <property type="component" value="Unassembled WGS sequence"/>
</dbReference>
<dbReference type="AlphaFoldDB" id="A0A547PUC5"/>
<keyword evidence="2" id="KW-1185">Reference proteome</keyword>